<gene>
    <name evidence="1" type="ORF">LCGC14_3114300</name>
</gene>
<sequence>MQDLKIFENDKVKLYTSKNYNAMFDKISGFMARWGQTKDENPVMSPSNEILDIEVSTKCNKSCKFCYKGNSSSDGNSMSFQMYKEILHKFPQTKSGTFFLQQVALGIGSVDGCPDLLDMLSYTREKGVIPNLTVNGKNISDHQITNLANVLGAIAVSHYNDKECFGTIHR</sequence>
<name>A0A0F8YBK7_9ZZZZ</name>
<evidence type="ECO:0008006" key="2">
    <source>
        <dbReference type="Google" id="ProtNLM"/>
    </source>
</evidence>
<feature type="non-terminal residue" evidence="1">
    <location>
        <position position="170"/>
    </location>
</feature>
<dbReference type="EMBL" id="LAZR01067479">
    <property type="protein sequence ID" value="KKK51504.1"/>
    <property type="molecule type" value="Genomic_DNA"/>
</dbReference>
<dbReference type="Gene3D" id="3.20.20.70">
    <property type="entry name" value="Aldolase class I"/>
    <property type="match status" value="1"/>
</dbReference>
<comment type="caution">
    <text evidence="1">The sequence shown here is derived from an EMBL/GenBank/DDBJ whole genome shotgun (WGS) entry which is preliminary data.</text>
</comment>
<reference evidence="1" key="1">
    <citation type="journal article" date="2015" name="Nature">
        <title>Complex archaea that bridge the gap between prokaryotes and eukaryotes.</title>
        <authorList>
            <person name="Spang A."/>
            <person name="Saw J.H."/>
            <person name="Jorgensen S.L."/>
            <person name="Zaremba-Niedzwiedzka K."/>
            <person name="Martijn J."/>
            <person name="Lind A.E."/>
            <person name="van Eijk R."/>
            <person name="Schleper C."/>
            <person name="Guy L."/>
            <person name="Ettema T.J."/>
        </authorList>
    </citation>
    <scope>NUCLEOTIDE SEQUENCE</scope>
</reference>
<dbReference type="InterPro" id="IPR058240">
    <property type="entry name" value="rSAM_sf"/>
</dbReference>
<protein>
    <recommendedName>
        <fullName evidence="2">Radical SAM core domain-containing protein</fullName>
    </recommendedName>
</protein>
<dbReference type="InterPro" id="IPR013785">
    <property type="entry name" value="Aldolase_TIM"/>
</dbReference>
<evidence type="ECO:0000313" key="1">
    <source>
        <dbReference type="EMBL" id="KKK51504.1"/>
    </source>
</evidence>
<proteinExistence type="predicted"/>
<organism evidence="1">
    <name type="scientific">marine sediment metagenome</name>
    <dbReference type="NCBI Taxonomy" id="412755"/>
    <lineage>
        <taxon>unclassified sequences</taxon>
        <taxon>metagenomes</taxon>
        <taxon>ecological metagenomes</taxon>
    </lineage>
</organism>
<accession>A0A0F8YBK7</accession>
<dbReference type="AlphaFoldDB" id="A0A0F8YBK7"/>
<dbReference type="SUPFAM" id="SSF102114">
    <property type="entry name" value="Radical SAM enzymes"/>
    <property type="match status" value="1"/>
</dbReference>